<dbReference type="Pfam" id="PF04844">
    <property type="entry name" value="Ovate"/>
    <property type="match status" value="1"/>
</dbReference>
<evidence type="ECO:0000259" key="7">
    <source>
        <dbReference type="PROSITE" id="PS51754"/>
    </source>
</evidence>
<keyword evidence="2 6" id="KW-0678">Repressor</keyword>
<evidence type="ECO:0000256" key="2">
    <source>
        <dbReference type="ARBA" id="ARBA00022491"/>
    </source>
</evidence>
<reference evidence="9" key="1">
    <citation type="submission" date="2024-07" db="EMBL/GenBank/DDBJ databases">
        <title>Two chromosome-level genome assemblies of Korean endemic species Abeliophyllum distichum and Forsythia ovata (Oleaceae).</title>
        <authorList>
            <person name="Jang H."/>
        </authorList>
    </citation>
    <scope>NUCLEOTIDE SEQUENCE [LARGE SCALE GENOMIC DNA]</scope>
</reference>
<sequence length="156" mass="17713">MASSKRWKFKKIFTGNGGCGCGKQKASDIYDPKPNSKTSSNSWVSEEINDKILMHDRRISKMVSLFPKIYDSLAIVKDSEDPYEDFGRSMLEMILEREIYSADDLQELLTCFLQLNSPHHHQIILQAFTDIWNIGLDPAAGALQPHMARAKAVSRH</sequence>
<proteinExistence type="predicted"/>
<name>A0ABD1T427_9LAMI</name>
<feature type="domain" description="OVATE" evidence="7">
    <location>
        <begin position="75"/>
        <end position="134"/>
    </location>
</feature>
<keyword evidence="4 6" id="KW-0804">Transcription</keyword>
<keyword evidence="9" id="KW-1185">Reference proteome</keyword>
<comment type="subcellular location">
    <subcellularLocation>
        <location evidence="1 6">Nucleus</location>
    </subcellularLocation>
</comment>
<keyword evidence="3 6" id="KW-0805">Transcription regulation</keyword>
<dbReference type="PANTHER" id="PTHR33057">
    <property type="entry name" value="TRANSCRIPTION REPRESSOR OFP7-RELATED"/>
    <property type="match status" value="1"/>
</dbReference>
<dbReference type="EMBL" id="JBFOLJ010000009">
    <property type="protein sequence ID" value="KAL2507422.1"/>
    <property type="molecule type" value="Genomic_DNA"/>
</dbReference>
<evidence type="ECO:0000256" key="3">
    <source>
        <dbReference type="ARBA" id="ARBA00023015"/>
    </source>
</evidence>
<protein>
    <recommendedName>
        <fullName evidence="6">Transcription repressor</fullName>
    </recommendedName>
    <alternativeName>
        <fullName evidence="6">Ovate family protein</fullName>
    </alternativeName>
</protein>
<keyword evidence="5 6" id="KW-0539">Nucleus</keyword>
<dbReference type="PROSITE" id="PS51754">
    <property type="entry name" value="OVATE"/>
    <property type="match status" value="1"/>
</dbReference>
<accession>A0ABD1T427</accession>
<dbReference type="GO" id="GO:0005634">
    <property type="term" value="C:nucleus"/>
    <property type="evidence" value="ECO:0007669"/>
    <property type="project" value="UniProtKB-SubCell"/>
</dbReference>
<dbReference type="InterPro" id="IPR038933">
    <property type="entry name" value="Ovate"/>
</dbReference>
<gene>
    <name evidence="8" type="ORF">Fot_31069</name>
</gene>
<comment type="function">
    <text evidence="6">Transcriptional repressor that regulates multiple aspects of plant growth and development.</text>
</comment>
<dbReference type="NCBIfam" id="TIGR01568">
    <property type="entry name" value="A_thal_3678"/>
    <property type="match status" value="1"/>
</dbReference>
<dbReference type="PANTHER" id="PTHR33057:SF138">
    <property type="entry name" value="TRANSCRIPTION REPRESSOR OFP10"/>
    <property type="match status" value="1"/>
</dbReference>
<evidence type="ECO:0000313" key="9">
    <source>
        <dbReference type="Proteomes" id="UP001604277"/>
    </source>
</evidence>
<dbReference type="InterPro" id="IPR006458">
    <property type="entry name" value="Ovate_C"/>
</dbReference>
<organism evidence="8 9">
    <name type="scientific">Forsythia ovata</name>
    <dbReference type="NCBI Taxonomy" id="205694"/>
    <lineage>
        <taxon>Eukaryota</taxon>
        <taxon>Viridiplantae</taxon>
        <taxon>Streptophyta</taxon>
        <taxon>Embryophyta</taxon>
        <taxon>Tracheophyta</taxon>
        <taxon>Spermatophyta</taxon>
        <taxon>Magnoliopsida</taxon>
        <taxon>eudicotyledons</taxon>
        <taxon>Gunneridae</taxon>
        <taxon>Pentapetalae</taxon>
        <taxon>asterids</taxon>
        <taxon>lamiids</taxon>
        <taxon>Lamiales</taxon>
        <taxon>Oleaceae</taxon>
        <taxon>Forsythieae</taxon>
        <taxon>Forsythia</taxon>
    </lineage>
</organism>
<dbReference type="AlphaFoldDB" id="A0ABD1T427"/>
<evidence type="ECO:0000256" key="5">
    <source>
        <dbReference type="ARBA" id="ARBA00023242"/>
    </source>
</evidence>
<evidence type="ECO:0000313" key="8">
    <source>
        <dbReference type="EMBL" id="KAL2507422.1"/>
    </source>
</evidence>
<evidence type="ECO:0000256" key="6">
    <source>
        <dbReference type="RuleBase" id="RU367028"/>
    </source>
</evidence>
<evidence type="ECO:0000256" key="4">
    <source>
        <dbReference type="ARBA" id="ARBA00023163"/>
    </source>
</evidence>
<comment type="caution">
    <text evidence="8">The sequence shown here is derived from an EMBL/GenBank/DDBJ whole genome shotgun (WGS) entry which is preliminary data.</text>
</comment>
<dbReference type="Proteomes" id="UP001604277">
    <property type="component" value="Unassembled WGS sequence"/>
</dbReference>
<dbReference type="GO" id="GO:0045892">
    <property type="term" value="P:negative regulation of DNA-templated transcription"/>
    <property type="evidence" value="ECO:0007669"/>
    <property type="project" value="UniProtKB-UniRule"/>
</dbReference>
<evidence type="ECO:0000256" key="1">
    <source>
        <dbReference type="ARBA" id="ARBA00004123"/>
    </source>
</evidence>